<sequence length="106" mass="11934">MIPCSDDVHHMTDESLATFHRNRKRLPWKQRQHEFSSKANRQLVKRIRPSSSGATDLRISSPNTFTRNGSKLNECGFSLNHPSAGKLRQLLLDNDSTPSSSSNLST</sequence>
<keyword evidence="2" id="KW-1185">Reference proteome</keyword>
<name>A0A3S5BRK6_9PLAT</name>
<dbReference type="Proteomes" id="UP000784294">
    <property type="component" value="Unassembled WGS sequence"/>
</dbReference>
<dbReference type="EMBL" id="CAAALY010252111">
    <property type="protein sequence ID" value="VEL36383.1"/>
    <property type="molecule type" value="Genomic_DNA"/>
</dbReference>
<organism evidence="1 2">
    <name type="scientific">Protopolystoma xenopodis</name>
    <dbReference type="NCBI Taxonomy" id="117903"/>
    <lineage>
        <taxon>Eukaryota</taxon>
        <taxon>Metazoa</taxon>
        <taxon>Spiralia</taxon>
        <taxon>Lophotrochozoa</taxon>
        <taxon>Platyhelminthes</taxon>
        <taxon>Monogenea</taxon>
        <taxon>Polyopisthocotylea</taxon>
        <taxon>Polystomatidea</taxon>
        <taxon>Polystomatidae</taxon>
        <taxon>Protopolystoma</taxon>
    </lineage>
</organism>
<reference evidence="1" key="1">
    <citation type="submission" date="2018-11" db="EMBL/GenBank/DDBJ databases">
        <authorList>
            <consortium name="Pathogen Informatics"/>
        </authorList>
    </citation>
    <scope>NUCLEOTIDE SEQUENCE</scope>
</reference>
<protein>
    <submittedName>
        <fullName evidence="1">Uncharacterized protein</fullName>
    </submittedName>
</protein>
<dbReference type="AlphaFoldDB" id="A0A3S5BRK6"/>
<accession>A0A3S5BRK6</accession>
<evidence type="ECO:0000313" key="1">
    <source>
        <dbReference type="EMBL" id="VEL36383.1"/>
    </source>
</evidence>
<proteinExistence type="predicted"/>
<gene>
    <name evidence="1" type="ORF">PXEA_LOCUS29823</name>
</gene>
<comment type="caution">
    <text evidence="1">The sequence shown here is derived from an EMBL/GenBank/DDBJ whole genome shotgun (WGS) entry which is preliminary data.</text>
</comment>
<evidence type="ECO:0000313" key="2">
    <source>
        <dbReference type="Proteomes" id="UP000784294"/>
    </source>
</evidence>